<dbReference type="AlphaFoldDB" id="A0A5S4EHC9"/>
<dbReference type="EMBL" id="SWAD01000162">
    <property type="protein sequence ID" value="TMQ74706.1"/>
    <property type="molecule type" value="Genomic_DNA"/>
</dbReference>
<evidence type="ECO:0000313" key="2">
    <source>
        <dbReference type="Proteomes" id="UP000306324"/>
    </source>
</evidence>
<organism evidence="1 2">
    <name type="scientific">Candidatus Accumulibacter phosphatis</name>
    <dbReference type="NCBI Taxonomy" id="327160"/>
    <lineage>
        <taxon>Bacteria</taxon>
        <taxon>Pseudomonadati</taxon>
        <taxon>Pseudomonadota</taxon>
        <taxon>Betaproteobacteria</taxon>
        <taxon>Candidatus Accumulibacter</taxon>
    </lineage>
</organism>
<keyword evidence="2" id="KW-1185">Reference proteome</keyword>
<comment type="caution">
    <text evidence="1">The sequence shown here is derived from an EMBL/GenBank/DDBJ whole genome shotgun (WGS) entry which is preliminary data.</text>
</comment>
<dbReference type="Proteomes" id="UP000306324">
    <property type="component" value="Unassembled WGS sequence"/>
</dbReference>
<name>A0A5S4EHC9_9PROT</name>
<accession>A0A5S4EHC9</accession>
<gene>
    <name evidence="1" type="ORF">ACCUM_3564</name>
</gene>
<proteinExistence type="predicted"/>
<protein>
    <submittedName>
        <fullName evidence="1">Uncharacterized protein</fullName>
    </submittedName>
</protein>
<reference evidence="1 2" key="1">
    <citation type="submission" date="2019-04" db="EMBL/GenBank/DDBJ databases">
        <title>A novel phosphate-accumulating bacterium identified in bioreactor for phosphate removal from wastewater.</title>
        <authorList>
            <person name="Kotlyarov R.Y."/>
            <person name="Beletsky A.V."/>
            <person name="Kallistova A.Y."/>
            <person name="Dorofeev A.G."/>
            <person name="Nikolaev Y.Y."/>
            <person name="Pimenov N.V."/>
            <person name="Ravin N.V."/>
            <person name="Mardanov A.V."/>
        </authorList>
    </citation>
    <scope>NUCLEOTIDE SEQUENCE [LARGE SCALE GENOMIC DNA]</scope>
    <source>
        <strain evidence="1 2">Bin19</strain>
    </source>
</reference>
<evidence type="ECO:0000313" key="1">
    <source>
        <dbReference type="EMBL" id="TMQ74706.1"/>
    </source>
</evidence>
<dbReference type="RefSeq" id="WP_171047467.1">
    <property type="nucleotide sequence ID" value="NZ_SWAD01000162.1"/>
</dbReference>
<sequence length="102" mass="10945">MKQQALIPNADFARLLGGKRASLNTSVYRRGEFCGIKPVKLPNGRLMWPADEVNRLLAGEMPPPAQVGDSAARLAAGKAAAKARRLTVESTEVETLTDGEAR</sequence>